<dbReference type="EMBL" id="UFXP01000001">
    <property type="protein sequence ID" value="STC76778.1"/>
    <property type="molecule type" value="Genomic_DNA"/>
</dbReference>
<sequence length="144" mass="16351">MMDVNRFVLQFIRDCAPKHVTTEFRRWPDDPGSLPLVIVDVGSPQEINNGPREVGFMGDVDLSIYAREYSTAYDLANTLRHNALRLWYAGYSNKHGGISHISRGMGYPYEVDSDLEDHTITRFDFAIPIVASTHTAKEYEVTLV</sequence>
<gene>
    <name evidence="1" type="ORF">NCTC10289_01064</name>
</gene>
<dbReference type="AlphaFoldDB" id="A0A376CYP3"/>
<evidence type="ECO:0000313" key="2">
    <source>
        <dbReference type="Proteomes" id="UP000254287"/>
    </source>
</evidence>
<name>A0A376CYP3_9CORY</name>
<proteinExistence type="predicted"/>
<protein>
    <recommendedName>
        <fullName evidence="3">Phage protein</fullName>
    </recommendedName>
</protein>
<accession>A0A376CYP3</accession>
<evidence type="ECO:0000313" key="1">
    <source>
        <dbReference type="EMBL" id="STC76778.1"/>
    </source>
</evidence>
<organism evidence="1 2">
    <name type="scientific">Corynebacterium minutissimum</name>
    <dbReference type="NCBI Taxonomy" id="38301"/>
    <lineage>
        <taxon>Bacteria</taxon>
        <taxon>Bacillati</taxon>
        <taxon>Actinomycetota</taxon>
        <taxon>Actinomycetes</taxon>
        <taxon>Mycobacteriales</taxon>
        <taxon>Corynebacteriaceae</taxon>
        <taxon>Corynebacterium</taxon>
    </lineage>
</organism>
<dbReference type="Proteomes" id="UP000254287">
    <property type="component" value="Unassembled WGS sequence"/>
</dbReference>
<reference evidence="1 2" key="1">
    <citation type="submission" date="2018-06" db="EMBL/GenBank/DDBJ databases">
        <authorList>
            <consortium name="Pathogen Informatics"/>
            <person name="Doyle S."/>
        </authorList>
    </citation>
    <scope>NUCLEOTIDE SEQUENCE [LARGE SCALE GENOMIC DNA]</scope>
    <source>
        <strain evidence="1 2">NCTC10289</strain>
    </source>
</reference>
<evidence type="ECO:0008006" key="3">
    <source>
        <dbReference type="Google" id="ProtNLM"/>
    </source>
</evidence>